<evidence type="ECO:0000313" key="2">
    <source>
        <dbReference type="EMBL" id="SJN41057.1"/>
    </source>
</evidence>
<sequence length="175" mass="19852">MKINSLKKFVIVNFAAIILFAPFLQSGSVAASEVVSKKPSENIDKNFDDLNSPLKSVVYKNIASDELVRPMVKEGESGMYLIRTKKSSFNGNFANFSFAVTTLSSLFNLPGSFFTGIGSFLGSKTIKNVWYTERTYSDKKSYRPTYRYYTQYYKDPARTQYIGYSDGYLPTFISR</sequence>
<dbReference type="RefSeq" id="WP_087059343.1">
    <property type="nucleotide sequence ID" value="NZ_FUKW01000127.1"/>
</dbReference>
<evidence type="ECO:0000313" key="3">
    <source>
        <dbReference type="Proteomes" id="UP000195611"/>
    </source>
</evidence>
<proteinExistence type="predicted"/>
<evidence type="ECO:0000256" key="1">
    <source>
        <dbReference type="SAM" id="SignalP"/>
    </source>
</evidence>
<protein>
    <submittedName>
        <fullName evidence="2">Uncharacterized protein</fullName>
    </submittedName>
</protein>
<reference evidence="2 3" key="1">
    <citation type="submission" date="2017-02" db="EMBL/GenBank/DDBJ databases">
        <authorList>
            <person name="Peterson S.W."/>
        </authorList>
    </citation>
    <scope>NUCLEOTIDE SEQUENCE [LARGE SCALE GENOMIC DNA]</scope>
    <source>
        <strain evidence="2 3">42ea</strain>
    </source>
</reference>
<gene>
    <name evidence="2" type="ORF">FM115_08750</name>
</gene>
<dbReference type="AlphaFoldDB" id="A0A1R4K9S8"/>
<name>A0A1R4K9S8_9LACT</name>
<dbReference type="EMBL" id="FUKW01000127">
    <property type="protein sequence ID" value="SJN41057.1"/>
    <property type="molecule type" value="Genomic_DNA"/>
</dbReference>
<accession>A0A1R4K9S8</accession>
<feature type="chain" id="PRO_5038837126" evidence="1">
    <location>
        <begin position="32"/>
        <end position="175"/>
    </location>
</feature>
<feature type="signal peptide" evidence="1">
    <location>
        <begin position="1"/>
        <end position="31"/>
    </location>
</feature>
<organism evidence="2 3">
    <name type="scientific">Marinilactibacillus psychrotolerans 42ea</name>
    <dbReference type="NCBI Taxonomy" id="1255609"/>
    <lineage>
        <taxon>Bacteria</taxon>
        <taxon>Bacillati</taxon>
        <taxon>Bacillota</taxon>
        <taxon>Bacilli</taxon>
        <taxon>Lactobacillales</taxon>
        <taxon>Carnobacteriaceae</taxon>
        <taxon>Marinilactibacillus</taxon>
    </lineage>
</organism>
<keyword evidence="1" id="KW-0732">Signal</keyword>
<dbReference type="Proteomes" id="UP000195611">
    <property type="component" value="Unassembled WGS sequence"/>
</dbReference>